<feature type="region of interest" description="Disordered" evidence="1">
    <location>
        <begin position="42"/>
        <end position="65"/>
    </location>
</feature>
<keyword evidence="2" id="KW-0812">Transmembrane</keyword>
<reference evidence="4" key="1">
    <citation type="journal article" date="2019" name="Int. J. Syst. Evol. Microbiol.">
        <title>The Global Catalogue of Microorganisms (GCM) 10K type strain sequencing project: providing services to taxonomists for standard genome sequencing and annotation.</title>
        <authorList>
            <consortium name="The Broad Institute Genomics Platform"/>
            <consortium name="The Broad Institute Genome Sequencing Center for Infectious Disease"/>
            <person name="Wu L."/>
            <person name="Ma J."/>
        </authorList>
    </citation>
    <scope>NUCLEOTIDE SEQUENCE [LARGE SCALE GENOMIC DNA]</scope>
    <source>
        <strain evidence="4">JCM 18401</strain>
    </source>
</reference>
<evidence type="ECO:0000313" key="4">
    <source>
        <dbReference type="Proteomes" id="UP001499988"/>
    </source>
</evidence>
<dbReference type="Proteomes" id="UP001499988">
    <property type="component" value="Unassembled WGS sequence"/>
</dbReference>
<protein>
    <submittedName>
        <fullName evidence="3">Cbb3-type cytochrome oxidase assembly protein CcoS</fullName>
    </submittedName>
</protein>
<keyword evidence="2" id="KW-1133">Transmembrane helix</keyword>
<sequence>MEIIYILIPIAIGFVCLAVALFFWSVKSRQYEDLDRAGYSILFDDPKPEQPNSPAESTEHDNDRV</sequence>
<dbReference type="Pfam" id="PF03597">
    <property type="entry name" value="FixS"/>
    <property type="match status" value="1"/>
</dbReference>
<dbReference type="PANTHER" id="PTHR41532:SF1">
    <property type="entry name" value="FIXS PROTEIN"/>
    <property type="match status" value="1"/>
</dbReference>
<proteinExistence type="predicted"/>
<dbReference type="InterPro" id="IPR004714">
    <property type="entry name" value="Cyt_oxidase_maturation_cbb3"/>
</dbReference>
<dbReference type="RefSeq" id="WP_345335266.1">
    <property type="nucleotide sequence ID" value="NZ_BAABJZ010000067.1"/>
</dbReference>
<name>A0ABP9ET79_9GAMM</name>
<organism evidence="3 4">
    <name type="scientific">Ferrimonas pelagia</name>
    <dbReference type="NCBI Taxonomy" id="1177826"/>
    <lineage>
        <taxon>Bacteria</taxon>
        <taxon>Pseudomonadati</taxon>
        <taxon>Pseudomonadota</taxon>
        <taxon>Gammaproteobacteria</taxon>
        <taxon>Alteromonadales</taxon>
        <taxon>Ferrimonadaceae</taxon>
        <taxon>Ferrimonas</taxon>
    </lineage>
</organism>
<evidence type="ECO:0000256" key="1">
    <source>
        <dbReference type="SAM" id="MobiDB-lite"/>
    </source>
</evidence>
<evidence type="ECO:0000256" key="2">
    <source>
        <dbReference type="SAM" id="Phobius"/>
    </source>
</evidence>
<dbReference type="NCBIfam" id="TIGR00847">
    <property type="entry name" value="ccoS"/>
    <property type="match status" value="1"/>
</dbReference>
<dbReference type="PANTHER" id="PTHR41532">
    <property type="entry name" value="FIXS PROTEIN"/>
    <property type="match status" value="1"/>
</dbReference>
<dbReference type="EMBL" id="BAABJZ010000067">
    <property type="protein sequence ID" value="GAA4886775.1"/>
    <property type="molecule type" value="Genomic_DNA"/>
</dbReference>
<feature type="transmembrane region" description="Helical" evidence="2">
    <location>
        <begin position="6"/>
        <end position="26"/>
    </location>
</feature>
<evidence type="ECO:0000313" key="3">
    <source>
        <dbReference type="EMBL" id="GAA4886775.1"/>
    </source>
</evidence>
<keyword evidence="4" id="KW-1185">Reference proteome</keyword>
<accession>A0ABP9ET79</accession>
<gene>
    <name evidence="3" type="primary">ccoS</name>
    <name evidence="3" type="ORF">GCM10023333_20260</name>
</gene>
<comment type="caution">
    <text evidence="3">The sequence shown here is derived from an EMBL/GenBank/DDBJ whole genome shotgun (WGS) entry which is preliminary data.</text>
</comment>
<keyword evidence="2" id="KW-0472">Membrane</keyword>